<feature type="transmembrane region" description="Helical" evidence="2">
    <location>
        <begin position="62"/>
        <end position="83"/>
    </location>
</feature>
<evidence type="ECO:0000256" key="1">
    <source>
        <dbReference type="SAM" id="Coils"/>
    </source>
</evidence>
<evidence type="ECO:0000313" key="3">
    <source>
        <dbReference type="EMBL" id="SEG59073.1"/>
    </source>
</evidence>
<dbReference type="Pfam" id="PF12725">
    <property type="entry name" value="DUF3810"/>
    <property type="match status" value="1"/>
</dbReference>
<evidence type="ECO:0008006" key="5">
    <source>
        <dbReference type="Google" id="ProtNLM"/>
    </source>
</evidence>
<dbReference type="EMBL" id="FNUT01000010">
    <property type="protein sequence ID" value="SEG59073.1"/>
    <property type="molecule type" value="Genomic_DNA"/>
</dbReference>
<keyword evidence="2" id="KW-0472">Membrane</keyword>
<evidence type="ECO:0000313" key="4">
    <source>
        <dbReference type="Proteomes" id="UP000236731"/>
    </source>
</evidence>
<keyword evidence="1" id="KW-0175">Coiled coil</keyword>
<dbReference type="Proteomes" id="UP000236731">
    <property type="component" value="Unassembled WGS sequence"/>
</dbReference>
<evidence type="ECO:0000256" key="2">
    <source>
        <dbReference type="SAM" id="Phobius"/>
    </source>
</evidence>
<protein>
    <recommendedName>
        <fullName evidence="5">DUF3810 domain-containing protein</fullName>
    </recommendedName>
</protein>
<accession>A0A1H6BE40</accession>
<keyword evidence="4" id="KW-1185">Reference proteome</keyword>
<feature type="transmembrane region" description="Helical" evidence="2">
    <location>
        <begin position="95"/>
        <end position="117"/>
    </location>
</feature>
<feature type="coiled-coil region" evidence="1">
    <location>
        <begin position="148"/>
        <end position="175"/>
    </location>
</feature>
<organism evidence="3 4">
    <name type="scientific">Sphingobacterium lactis</name>
    <dbReference type="NCBI Taxonomy" id="797291"/>
    <lineage>
        <taxon>Bacteria</taxon>
        <taxon>Pseudomonadati</taxon>
        <taxon>Bacteroidota</taxon>
        <taxon>Sphingobacteriia</taxon>
        <taxon>Sphingobacteriales</taxon>
        <taxon>Sphingobacteriaceae</taxon>
        <taxon>Sphingobacterium</taxon>
    </lineage>
</organism>
<keyword evidence="2" id="KW-0812">Transmembrane</keyword>
<keyword evidence="2" id="KW-1133">Transmembrane helix</keyword>
<reference evidence="4" key="1">
    <citation type="submission" date="2016-10" db="EMBL/GenBank/DDBJ databases">
        <authorList>
            <person name="Varghese N."/>
            <person name="Submissions S."/>
        </authorList>
    </citation>
    <scope>NUCLEOTIDE SEQUENCE [LARGE SCALE GENOMIC DNA]</scope>
    <source>
        <strain evidence="4">DSM 22361</strain>
    </source>
</reference>
<dbReference type="AlphaFoldDB" id="A0A1H6BE40"/>
<sequence length="356" mass="41462">MWQRNRTLVIWLISIFILLIAVNLIQGNPDWIEYGYSRSFYPVYAYLPKILFGWLPFSIGDLLYVSLGATLLILFLKPIILLFRRQGRLAMRRFLVFLGVLFSVYLFFQVAWAMNYYRIPVSKQLKLNVDTVYLEDHLSILADHIAKANQLRAQVNMREQKRDSANIEVEQLMREDAQFPMLSKTQVKVKYPLVGVMASYFGVSGYFNPFSNEAHVNGNMPLHSYPFTVAHELSHQMGIGFEDECNFIGFVKLQDHPNPWYAYAAYLESSTYLLRSLYLVDKGKFEEYKLKFSAAVKADLQADQAYWQQYTGWINTLSGMFYNQYLIHNNQAEGMARYGMVSRLIIAWEKQKKAAN</sequence>
<proteinExistence type="predicted"/>
<name>A0A1H6BE40_9SPHI</name>
<gene>
    <name evidence="3" type="ORF">SAMN05421877_11061</name>
</gene>
<dbReference type="InterPro" id="IPR024294">
    <property type="entry name" value="DUF3810"/>
</dbReference>